<comment type="caution">
    <text evidence="2">The sequence shown here is derived from an EMBL/GenBank/DDBJ whole genome shotgun (WGS) entry which is preliminary data.</text>
</comment>
<evidence type="ECO:0000313" key="3">
    <source>
        <dbReference type="Proteomes" id="UP000583800"/>
    </source>
</evidence>
<dbReference type="PANTHER" id="PTHR43464:SF3">
    <property type="entry name" value="SAM-DEPENDENT METHYLTRANSFERASE"/>
    <property type="match status" value="1"/>
</dbReference>
<dbReference type="RefSeq" id="WP_185082558.1">
    <property type="nucleotide sequence ID" value="NZ_JACHJB010000001.1"/>
</dbReference>
<keyword evidence="2" id="KW-0808">Transferase</keyword>
<dbReference type="Pfam" id="PF08242">
    <property type="entry name" value="Methyltransf_12"/>
    <property type="match status" value="1"/>
</dbReference>
<sequence>MNRQLISHLAHADHPVAAPIDDANVERLLRRADLAPGARILDLGCGQGEWLMRALTLYPDATADGVDLSDVALDAAREQADRRGLSARLRLHRFPAAEFSPTGSASGSSASESSADGLYDLVLCVGSTHAFGGLTETLDEVRRHLSPGGLALVGEGFWEVSPTPQVLDRFEAGPDDYADLAGTVERAEKAGYATVYAHTSTRGEWDDYEWSWTGTLTRWALDHPGPDGEAALAAVGDHRDLWLSCYRDVLGFVTLLLRPLPGADPQPGRQQG</sequence>
<keyword evidence="3" id="KW-1185">Reference proteome</keyword>
<dbReference type="PANTHER" id="PTHR43464">
    <property type="entry name" value="METHYLTRANSFERASE"/>
    <property type="match status" value="1"/>
</dbReference>
<accession>A0A7X0BWX6</accession>
<dbReference type="GO" id="GO:0008168">
    <property type="term" value="F:methyltransferase activity"/>
    <property type="evidence" value="ECO:0007669"/>
    <property type="project" value="UniProtKB-KW"/>
</dbReference>
<dbReference type="CDD" id="cd02440">
    <property type="entry name" value="AdoMet_MTases"/>
    <property type="match status" value="1"/>
</dbReference>
<reference evidence="2 3" key="1">
    <citation type="submission" date="2020-08" db="EMBL/GenBank/DDBJ databases">
        <title>Sequencing the genomes of 1000 actinobacteria strains.</title>
        <authorList>
            <person name="Klenk H.-P."/>
        </authorList>
    </citation>
    <scope>NUCLEOTIDE SEQUENCE [LARGE SCALE GENOMIC DNA]</scope>
    <source>
        <strain evidence="2 3">DSM 45913</strain>
    </source>
</reference>
<dbReference type="Gene3D" id="3.40.50.150">
    <property type="entry name" value="Vaccinia Virus protein VP39"/>
    <property type="match status" value="1"/>
</dbReference>
<dbReference type="SUPFAM" id="SSF53335">
    <property type="entry name" value="S-adenosyl-L-methionine-dependent methyltransferases"/>
    <property type="match status" value="1"/>
</dbReference>
<dbReference type="InterPro" id="IPR013217">
    <property type="entry name" value="Methyltransf_12"/>
</dbReference>
<dbReference type="GO" id="GO:0032259">
    <property type="term" value="P:methylation"/>
    <property type="evidence" value="ECO:0007669"/>
    <property type="project" value="UniProtKB-KW"/>
</dbReference>
<evidence type="ECO:0000313" key="2">
    <source>
        <dbReference type="EMBL" id="MBB6344442.1"/>
    </source>
</evidence>
<feature type="domain" description="Methyltransferase type 12" evidence="1">
    <location>
        <begin position="41"/>
        <end position="150"/>
    </location>
</feature>
<keyword evidence="2" id="KW-0489">Methyltransferase</keyword>
<dbReference type="EMBL" id="JACHJB010000001">
    <property type="protein sequence ID" value="MBB6344442.1"/>
    <property type="molecule type" value="Genomic_DNA"/>
</dbReference>
<name>A0A7X0BWX6_9ACTN</name>
<organism evidence="2 3">
    <name type="scientific">Nonomuraea muscovyensis</name>
    <dbReference type="NCBI Taxonomy" id="1124761"/>
    <lineage>
        <taxon>Bacteria</taxon>
        <taxon>Bacillati</taxon>
        <taxon>Actinomycetota</taxon>
        <taxon>Actinomycetes</taxon>
        <taxon>Streptosporangiales</taxon>
        <taxon>Streptosporangiaceae</taxon>
        <taxon>Nonomuraea</taxon>
    </lineage>
</organism>
<protein>
    <submittedName>
        <fullName evidence="2">SAM-dependent methyltransferase</fullName>
    </submittedName>
</protein>
<evidence type="ECO:0000259" key="1">
    <source>
        <dbReference type="Pfam" id="PF08242"/>
    </source>
</evidence>
<dbReference type="Proteomes" id="UP000583800">
    <property type="component" value="Unassembled WGS sequence"/>
</dbReference>
<dbReference type="InterPro" id="IPR029063">
    <property type="entry name" value="SAM-dependent_MTases_sf"/>
</dbReference>
<gene>
    <name evidence="2" type="ORF">FHU36_000951</name>
</gene>
<proteinExistence type="predicted"/>
<dbReference type="AlphaFoldDB" id="A0A7X0BWX6"/>